<feature type="non-terminal residue" evidence="1">
    <location>
        <position position="1"/>
    </location>
</feature>
<evidence type="ECO:0000313" key="1">
    <source>
        <dbReference type="EMBL" id="GAG87136.1"/>
    </source>
</evidence>
<organism evidence="1">
    <name type="scientific">marine sediment metagenome</name>
    <dbReference type="NCBI Taxonomy" id="412755"/>
    <lineage>
        <taxon>unclassified sequences</taxon>
        <taxon>metagenomes</taxon>
        <taxon>ecological metagenomes</taxon>
    </lineage>
</organism>
<comment type="caution">
    <text evidence="1">The sequence shown here is derived from an EMBL/GenBank/DDBJ whole genome shotgun (WGS) entry which is preliminary data.</text>
</comment>
<protein>
    <recommendedName>
        <fullName evidence="2">NurA domain-containing protein</fullName>
    </recommendedName>
</protein>
<name>X1CS95_9ZZZZ</name>
<evidence type="ECO:0008006" key="2">
    <source>
        <dbReference type="Google" id="ProtNLM"/>
    </source>
</evidence>
<dbReference type="EMBL" id="BART01019516">
    <property type="protein sequence ID" value="GAG87136.1"/>
    <property type="molecule type" value="Genomic_DNA"/>
</dbReference>
<dbReference type="AlphaFoldDB" id="X1CS95"/>
<reference evidence="1" key="1">
    <citation type="journal article" date="2014" name="Front. Microbiol.">
        <title>High frequency of phylogenetically diverse reductive dehalogenase-homologous genes in deep subseafloor sedimentary metagenomes.</title>
        <authorList>
            <person name="Kawai M."/>
            <person name="Futagami T."/>
            <person name="Toyoda A."/>
            <person name="Takaki Y."/>
            <person name="Nishi S."/>
            <person name="Hori S."/>
            <person name="Arai W."/>
            <person name="Tsubouchi T."/>
            <person name="Morono Y."/>
            <person name="Uchiyama I."/>
            <person name="Ito T."/>
            <person name="Fujiyama A."/>
            <person name="Inagaki F."/>
            <person name="Takami H."/>
        </authorList>
    </citation>
    <scope>NUCLEOTIDE SEQUENCE</scope>
    <source>
        <strain evidence="1">Expedition CK06-06</strain>
    </source>
</reference>
<accession>X1CS95</accession>
<gene>
    <name evidence="1" type="ORF">S01H4_36495</name>
</gene>
<sequence>DSSAMYVKKDVKGGRGFGLFTIARLDYVEKLQNYDWFVTDVNIFDAIPGIENNGNDRDMDKLSIVFKELTTLTQEHYILGYPYPLVEVHNFVSLKKNFKEEIIKRVKFALYKDQRMDNIEIENLFLDIHEKF</sequence>
<proteinExistence type="predicted"/>